<feature type="domain" description="HTH lysR-type" evidence="5">
    <location>
        <begin position="31"/>
        <end position="83"/>
    </location>
</feature>
<dbReference type="GO" id="GO:0006351">
    <property type="term" value="P:DNA-templated transcription"/>
    <property type="evidence" value="ECO:0007669"/>
    <property type="project" value="TreeGrafter"/>
</dbReference>
<dbReference type="CDD" id="cd08422">
    <property type="entry name" value="PBP2_CrgA_like"/>
    <property type="match status" value="1"/>
</dbReference>
<dbReference type="Pfam" id="PF03466">
    <property type="entry name" value="LysR_substrate"/>
    <property type="match status" value="1"/>
</dbReference>
<dbReference type="AlphaFoldDB" id="A0A9W6CKZ2"/>
<name>A0A9W6CKZ2_XANFL</name>
<dbReference type="InterPro" id="IPR000847">
    <property type="entry name" value="LysR_HTH_N"/>
</dbReference>
<evidence type="ECO:0000256" key="4">
    <source>
        <dbReference type="ARBA" id="ARBA00023163"/>
    </source>
</evidence>
<proteinExistence type="inferred from homology"/>
<reference evidence="6" key="1">
    <citation type="submission" date="2022-12" db="EMBL/GenBank/DDBJ databases">
        <title>Reference genome sequencing for broad-spectrum identification of bacterial and archaeal isolates by mass spectrometry.</title>
        <authorList>
            <person name="Sekiguchi Y."/>
            <person name="Tourlousse D.M."/>
        </authorList>
    </citation>
    <scope>NUCLEOTIDE SEQUENCE</scope>
    <source>
        <strain evidence="6">301</strain>
    </source>
</reference>
<dbReference type="GO" id="GO:0043565">
    <property type="term" value="F:sequence-specific DNA binding"/>
    <property type="evidence" value="ECO:0007669"/>
    <property type="project" value="TreeGrafter"/>
</dbReference>
<dbReference type="PANTHER" id="PTHR30537:SF66">
    <property type="entry name" value="IRON-REGULATED VIRULENCE REGULATORY PROTEIN IRGB"/>
    <property type="match status" value="1"/>
</dbReference>
<dbReference type="SUPFAM" id="SSF53850">
    <property type="entry name" value="Periplasmic binding protein-like II"/>
    <property type="match status" value="1"/>
</dbReference>
<accession>A0A9W6CKZ2</accession>
<sequence>MRVSGIGDKPEPPANGFARIAKMRPHFAEFLATFVDVVRAGSFSGAARRRAVTPSAIVRQIDALEEDLGVALFIRSTRALTLTDAGQRLHERAQRHLDELADTHAEVAAFDGSVSGTLRIACFPSFGKRYVLPVVAALQAEHPALHVELDLTERLADPVIERLDVVIRMGALTDSTLIATKVAPLARLLVASPDYLERAGRPDSAEDLSSHRLIDKLHGADLLGWRDVLGCPAGHAGTGTVSFRSDDFEAQRAAAEAGLGIAFLPSWVVGPDVRARKLVRLPLGGEPWNEGSAGIYLLRALPQPSAKVRAFTDALRTSIGNPPVWAS</sequence>
<keyword evidence="4" id="KW-0804">Transcription</keyword>
<dbReference type="SUPFAM" id="SSF46785">
    <property type="entry name" value="Winged helix' DNA-binding domain"/>
    <property type="match status" value="1"/>
</dbReference>
<dbReference type="EMBL" id="BSDO01000001">
    <property type="protein sequence ID" value="GLI21082.1"/>
    <property type="molecule type" value="Genomic_DNA"/>
</dbReference>
<evidence type="ECO:0000256" key="3">
    <source>
        <dbReference type="ARBA" id="ARBA00023125"/>
    </source>
</evidence>
<dbReference type="FunFam" id="1.10.10.10:FF:000001">
    <property type="entry name" value="LysR family transcriptional regulator"/>
    <property type="match status" value="1"/>
</dbReference>
<dbReference type="InterPro" id="IPR058163">
    <property type="entry name" value="LysR-type_TF_proteobact-type"/>
</dbReference>
<evidence type="ECO:0000259" key="5">
    <source>
        <dbReference type="PROSITE" id="PS50931"/>
    </source>
</evidence>
<evidence type="ECO:0000313" key="7">
    <source>
        <dbReference type="Proteomes" id="UP001144397"/>
    </source>
</evidence>
<protein>
    <submittedName>
        <fullName evidence="6">LysR family transcriptional regulator</fullName>
    </submittedName>
</protein>
<dbReference type="Proteomes" id="UP001144397">
    <property type="component" value="Unassembled WGS sequence"/>
</dbReference>
<dbReference type="Gene3D" id="3.40.190.290">
    <property type="match status" value="1"/>
</dbReference>
<dbReference type="Pfam" id="PF00126">
    <property type="entry name" value="HTH_1"/>
    <property type="match status" value="1"/>
</dbReference>
<comment type="caution">
    <text evidence="6">The sequence shown here is derived from an EMBL/GenBank/DDBJ whole genome shotgun (WGS) entry which is preliminary data.</text>
</comment>
<evidence type="ECO:0000256" key="2">
    <source>
        <dbReference type="ARBA" id="ARBA00023015"/>
    </source>
</evidence>
<dbReference type="Gene3D" id="1.10.10.10">
    <property type="entry name" value="Winged helix-like DNA-binding domain superfamily/Winged helix DNA-binding domain"/>
    <property type="match status" value="1"/>
</dbReference>
<evidence type="ECO:0000313" key="6">
    <source>
        <dbReference type="EMBL" id="GLI21082.1"/>
    </source>
</evidence>
<comment type="similarity">
    <text evidence="1">Belongs to the LysR transcriptional regulatory family.</text>
</comment>
<dbReference type="InterPro" id="IPR036390">
    <property type="entry name" value="WH_DNA-bd_sf"/>
</dbReference>
<evidence type="ECO:0000256" key="1">
    <source>
        <dbReference type="ARBA" id="ARBA00009437"/>
    </source>
</evidence>
<dbReference type="PROSITE" id="PS50931">
    <property type="entry name" value="HTH_LYSR"/>
    <property type="match status" value="1"/>
</dbReference>
<gene>
    <name evidence="6" type="ORF">XFLAVUS301_07560</name>
</gene>
<dbReference type="InterPro" id="IPR036388">
    <property type="entry name" value="WH-like_DNA-bd_sf"/>
</dbReference>
<dbReference type="InterPro" id="IPR005119">
    <property type="entry name" value="LysR_subst-bd"/>
</dbReference>
<dbReference type="PANTHER" id="PTHR30537">
    <property type="entry name" value="HTH-TYPE TRANSCRIPTIONAL REGULATOR"/>
    <property type="match status" value="1"/>
</dbReference>
<organism evidence="6 7">
    <name type="scientific">Xanthobacter flavus</name>
    <dbReference type="NCBI Taxonomy" id="281"/>
    <lineage>
        <taxon>Bacteria</taxon>
        <taxon>Pseudomonadati</taxon>
        <taxon>Pseudomonadota</taxon>
        <taxon>Alphaproteobacteria</taxon>
        <taxon>Hyphomicrobiales</taxon>
        <taxon>Xanthobacteraceae</taxon>
        <taxon>Xanthobacter</taxon>
    </lineage>
</organism>
<keyword evidence="2" id="KW-0805">Transcription regulation</keyword>
<dbReference type="GO" id="GO:0003700">
    <property type="term" value="F:DNA-binding transcription factor activity"/>
    <property type="evidence" value="ECO:0007669"/>
    <property type="project" value="InterPro"/>
</dbReference>
<keyword evidence="3" id="KW-0238">DNA-binding</keyword>